<keyword evidence="4" id="KW-1185">Reference proteome</keyword>
<dbReference type="GO" id="GO:0004176">
    <property type="term" value="F:ATP-dependent peptidase activity"/>
    <property type="evidence" value="ECO:0007669"/>
    <property type="project" value="InterPro"/>
</dbReference>
<dbReference type="GO" id="GO:0016887">
    <property type="term" value="F:ATP hydrolysis activity"/>
    <property type="evidence" value="ECO:0007669"/>
    <property type="project" value="InterPro"/>
</dbReference>
<dbReference type="PANTHER" id="PTHR23076:SF97">
    <property type="entry name" value="ATP-DEPENDENT ZINC METALLOPROTEASE YME1L1"/>
    <property type="match status" value="1"/>
</dbReference>
<evidence type="ECO:0000313" key="3">
    <source>
        <dbReference type="EMBL" id="PSH65299.1"/>
    </source>
</evidence>
<keyword evidence="1" id="KW-0547">Nucleotide-binding</keyword>
<dbReference type="Pfam" id="PF01434">
    <property type="entry name" value="Peptidase_M41"/>
    <property type="match status" value="1"/>
</dbReference>
<dbReference type="SUPFAM" id="SSF140990">
    <property type="entry name" value="FtsH protease domain-like"/>
    <property type="match status" value="1"/>
</dbReference>
<feature type="domain" description="AAA+ ATPase" evidence="2">
    <location>
        <begin position="239"/>
        <end position="378"/>
    </location>
</feature>
<dbReference type="InterPro" id="IPR003960">
    <property type="entry name" value="ATPase_AAA_CS"/>
</dbReference>
<dbReference type="GO" id="GO:0030163">
    <property type="term" value="P:protein catabolic process"/>
    <property type="evidence" value="ECO:0007669"/>
    <property type="project" value="TreeGrafter"/>
</dbReference>
<name>A0A2P7BFU7_9HYPH</name>
<evidence type="ECO:0000313" key="4">
    <source>
        <dbReference type="Proteomes" id="UP000241764"/>
    </source>
</evidence>
<reference evidence="4" key="1">
    <citation type="submission" date="2017-11" db="EMBL/GenBank/DDBJ databases">
        <authorList>
            <person name="Kuznetsova I."/>
            <person name="Sazanova A."/>
            <person name="Chirak E."/>
            <person name="Safronova V."/>
            <person name="Willems A."/>
        </authorList>
    </citation>
    <scope>NUCLEOTIDE SEQUENCE [LARGE SCALE GENOMIC DNA]</scope>
    <source>
        <strain evidence="4">CCBAU 03422</strain>
    </source>
</reference>
<dbReference type="SMART" id="SM00382">
    <property type="entry name" value="AAA"/>
    <property type="match status" value="1"/>
</dbReference>
<dbReference type="GO" id="GO:0005524">
    <property type="term" value="F:ATP binding"/>
    <property type="evidence" value="ECO:0007669"/>
    <property type="project" value="UniProtKB-KW"/>
</dbReference>
<dbReference type="Proteomes" id="UP000241764">
    <property type="component" value="Unassembled WGS sequence"/>
</dbReference>
<keyword evidence="1" id="KW-0067">ATP-binding</keyword>
<dbReference type="Gene3D" id="1.20.58.760">
    <property type="entry name" value="Peptidase M41"/>
    <property type="match status" value="1"/>
</dbReference>
<dbReference type="GO" id="GO:0005886">
    <property type="term" value="C:plasma membrane"/>
    <property type="evidence" value="ECO:0007669"/>
    <property type="project" value="TreeGrafter"/>
</dbReference>
<dbReference type="RefSeq" id="WP_106663714.1">
    <property type="nucleotide sequence ID" value="NZ_PGGM01000003.1"/>
</dbReference>
<protein>
    <recommendedName>
        <fullName evidence="2">AAA+ ATPase domain-containing protein</fullName>
    </recommendedName>
</protein>
<dbReference type="InterPro" id="IPR000642">
    <property type="entry name" value="Peptidase_M41"/>
</dbReference>
<dbReference type="InterPro" id="IPR003593">
    <property type="entry name" value="AAA+_ATPase"/>
</dbReference>
<dbReference type="PROSITE" id="PS00674">
    <property type="entry name" value="AAA"/>
    <property type="match status" value="1"/>
</dbReference>
<proteinExistence type="inferred from homology"/>
<dbReference type="InterPro" id="IPR027417">
    <property type="entry name" value="P-loop_NTPase"/>
</dbReference>
<dbReference type="EMBL" id="PGGM01000003">
    <property type="protein sequence ID" value="PSH65299.1"/>
    <property type="molecule type" value="Genomic_DNA"/>
</dbReference>
<sequence>MKHSQSSFTPNPAWSGFENTAVLIARILILQAIRHGGFQKLLTGWPCVIGLVLNKDHDPDLFDRAVVRLMDIAGFGQFRPSYEILSFGTVRKKRRRSELIDEMAATKTVIGIAAAERDFPGDFVLACDGILQVAALDGRTLKGVLRSVTGTDFSDAEVETFLEIPIAKLGAIIRRGRDPQVVRAKLRQCLANAEVKDIEDEMPPSLSDLSGYGEAAEWGFALAADLEDYRAGNIAWRDVDKGLLLAGPTGTGKTMFARALATTCQMPLFPHSAAKWQACGHLGEMLAAMRKAFHEAHQNSPAILFIDEIDAVGDRTAFLGENKDYSRQVVNGLLECIDGSDKREGVVIIGATNMPQHLDAALLRPGRLERTIEIPLPDAEARAGILEYYLEGLVPEADLGDLASSMEGMSGADIEMWVRSVRRSARTQRRPVGRDVFLSLQPKRRVLSQDDFQRACIHEAGHIVVGLALRDDLQAELVGVSASIDPPQNSIAAASTQFRRAPTSFRGLKNYLAEATLLLGGIAAELEIYGDFTEGAGGSEASDLYQASVAVGVAELCRGFGSSLVALVPPSAEDVAAVLRASPDSRRKVDVILKKCLTRARELVASDRSAVTGLAESLMERKHLMSEEVAVIVASVRNGRT</sequence>
<dbReference type="GO" id="GO:0004222">
    <property type="term" value="F:metalloendopeptidase activity"/>
    <property type="evidence" value="ECO:0007669"/>
    <property type="project" value="InterPro"/>
</dbReference>
<evidence type="ECO:0000259" key="2">
    <source>
        <dbReference type="SMART" id="SM00382"/>
    </source>
</evidence>
<dbReference type="SUPFAM" id="SSF52540">
    <property type="entry name" value="P-loop containing nucleoside triphosphate hydrolases"/>
    <property type="match status" value="1"/>
</dbReference>
<comment type="similarity">
    <text evidence="1">Belongs to the AAA ATPase family.</text>
</comment>
<organism evidence="3 4">
    <name type="scientific">Phyllobacterium sophorae</name>
    <dbReference type="NCBI Taxonomy" id="1520277"/>
    <lineage>
        <taxon>Bacteria</taxon>
        <taxon>Pseudomonadati</taxon>
        <taxon>Pseudomonadota</taxon>
        <taxon>Alphaproteobacteria</taxon>
        <taxon>Hyphomicrobiales</taxon>
        <taxon>Phyllobacteriaceae</taxon>
        <taxon>Phyllobacterium</taxon>
    </lineage>
</organism>
<dbReference type="GO" id="GO:0006508">
    <property type="term" value="P:proteolysis"/>
    <property type="evidence" value="ECO:0007669"/>
    <property type="project" value="InterPro"/>
</dbReference>
<dbReference type="InterPro" id="IPR037219">
    <property type="entry name" value="Peptidase_M41-like"/>
</dbReference>
<dbReference type="OrthoDB" id="9809379at2"/>
<dbReference type="CDD" id="cd19481">
    <property type="entry name" value="RecA-like_protease"/>
    <property type="match status" value="1"/>
</dbReference>
<dbReference type="PANTHER" id="PTHR23076">
    <property type="entry name" value="METALLOPROTEASE M41 FTSH"/>
    <property type="match status" value="1"/>
</dbReference>
<dbReference type="InterPro" id="IPR003959">
    <property type="entry name" value="ATPase_AAA_core"/>
</dbReference>
<gene>
    <name evidence="3" type="ORF">CU103_09870</name>
</gene>
<evidence type="ECO:0000256" key="1">
    <source>
        <dbReference type="RuleBase" id="RU003651"/>
    </source>
</evidence>
<dbReference type="Pfam" id="PF00004">
    <property type="entry name" value="AAA"/>
    <property type="match status" value="1"/>
</dbReference>
<dbReference type="Gene3D" id="3.40.50.300">
    <property type="entry name" value="P-loop containing nucleotide triphosphate hydrolases"/>
    <property type="match status" value="1"/>
</dbReference>
<dbReference type="Gene3D" id="1.10.8.60">
    <property type="match status" value="1"/>
</dbReference>
<accession>A0A2P7BFU7</accession>
<dbReference type="AlphaFoldDB" id="A0A2P7BFU7"/>
<comment type="caution">
    <text evidence="3">The sequence shown here is derived from an EMBL/GenBank/DDBJ whole genome shotgun (WGS) entry which is preliminary data.</text>
</comment>